<feature type="non-terminal residue" evidence="9">
    <location>
        <position position="453"/>
    </location>
</feature>
<dbReference type="Gene3D" id="3.30.450.20">
    <property type="entry name" value="PAS domain"/>
    <property type="match status" value="1"/>
</dbReference>
<keyword evidence="1" id="KW-0479">Metal-binding</keyword>
<dbReference type="GO" id="GO:0043565">
    <property type="term" value="F:sequence-specific DNA binding"/>
    <property type="evidence" value="ECO:0007669"/>
    <property type="project" value="InterPro"/>
</dbReference>
<keyword evidence="3" id="KW-0862">Zinc</keyword>
<dbReference type="PROSITE" id="PS50112">
    <property type="entry name" value="PAS"/>
    <property type="match status" value="1"/>
</dbReference>
<evidence type="ECO:0000259" key="7">
    <source>
        <dbReference type="PROSITE" id="PS50112"/>
    </source>
</evidence>
<keyword evidence="10" id="KW-1185">Reference proteome</keyword>
<dbReference type="InterPro" id="IPR000014">
    <property type="entry name" value="PAS"/>
</dbReference>
<feature type="region of interest" description="Disordered" evidence="6">
    <location>
        <begin position="369"/>
        <end position="399"/>
    </location>
</feature>
<evidence type="ECO:0000256" key="5">
    <source>
        <dbReference type="SAM" id="Coils"/>
    </source>
</evidence>
<evidence type="ECO:0000313" key="10">
    <source>
        <dbReference type="Proteomes" id="UP000258309"/>
    </source>
</evidence>
<dbReference type="PROSITE" id="PS50114">
    <property type="entry name" value="GATA_ZN_FINGER_2"/>
    <property type="match status" value="1"/>
</dbReference>
<feature type="non-terminal residue" evidence="9">
    <location>
        <position position="1"/>
    </location>
</feature>
<dbReference type="InterPro" id="IPR051140">
    <property type="entry name" value="GATA_TF"/>
</dbReference>
<feature type="coiled-coil region" evidence="5">
    <location>
        <begin position="240"/>
        <end position="267"/>
    </location>
</feature>
<dbReference type="SMART" id="SM00091">
    <property type="entry name" value="PAS"/>
    <property type="match status" value="1"/>
</dbReference>
<evidence type="ECO:0000256" key="3">
    <source>
        <dbReference type="ARBA" id="ARBA00022833"/>
    </source>
</evidence>
<feature type="compositionally biased region" description="Polar residues" evidence="6">
    <location>
        <begin position="369"/>
        <end position="388"/>
    </location>
</feature>
<dbReference type="OMA" id="FYRFRRK"/>
<evidence type="ECO:0000256" key="4">
    <source>
        <dbReference type="PROSITE-ProRule" id="PRU00094"/>
    </source>
</evidence>
<dbReference type="InterPro" id="IPR013655">
    <property type="entry name" value="PAS_fold_3"/>
</dbReference>
<dbReference type="Proteomes" id="UP000258309">
    <property type="component" value="Unassembled WGS sequence"/>
</dbReference>
<organism evidence="9 10">
    <name type="scientific">Scytalidium lignicola</name>
    <name type="common">Hyphomycete</name>
    <dbReference type="NCBI Taxonomy" id="5539"/>
    <lineage>
        <taxon>Eukaryota</taxon>
        <taxon>Fungi</taxon>
        <taxon>Dikarya</taxon>
        <taxon>Ascomycota</taxon>
        <taxon>Pezizomycotina</taxon>
        <taxon>Leotiomycetes</taxon>
        <taxon>Leotiomycetes incertae sedis</taxon>
        <taxon>Scytalidium</taxon>
    </lineage>
</organism>
<evidence type="ECO:0000256" key="6">
    <source>
        <dbReference type="SAM" id="MobiDB-lite"/>
    </source>
</evidence>
<dbReference type="SUPFAM" id="SSF57716">
    <property type="entry name" value="Glucocorticoid receptor-like (DNA-binding domain)"/>
    <property type="match status" value="1"/>
</dbReference>
<dbReference type="PANTHER" id="PTHR45658:SF18">
    <property type="entry name" value="PROTEIN GAT2"/>
    <property type="match status" value="1"/>
</dbReference>
<dbReference type="SUPFAM" id="SSF55785">
    <property type="entry name" value="PYP-like sensor domain (PAS domain)"/>
    <property type="match status" value="1"/>
</dbReference>
<name>A0A3E2H045_SCYLI</name>
<dbReference type="NCBIfam" id="TIGR00229">
    <property type="entry name" value="sensory_box"/>
    <property type="match status" value="1"/>
</dbReference>
<feature type="region of interest" description="Disordered" evidence="6">
    <location>
        <begin position="296"/>
        <end position="319"/>
    </location>
</feature>
<comment type="caution">
    <text evidence="9">The sequence shown here is derived from an EMBL/GenBank/DDBJ whole genome shotgun (WGS) entry which is preliminary data.</text>
</comment>
<feature type="domain" description="GATA-type" evidence="8">
    <location>
        <begin position="410"/>
        <end position="437"/>
    </location>
</feature>
<proteinExistence type="predicted"/>
<dbReference type="Gene3D" id="3.30.50.10">
    <property type="entry name" value="Erythroid Transcription Factor GATA-1, subunit A"/>
    <property type="match status" value="1"/>
</dbReference>
<dbReference type="InterPro" id="IPR000679">
    <property type="entry name" value="Znf_GATA"/>
</dbReference>
<evidence type="ECO:0000256" key="1">
    <source>
        <dbReference type="ARBA" id="ARBA00022723"/>
    </source>
</evidence>
<accession>A0A3E2H045</accession>
<dbReference type="CDD" id="cd00130">
    <property type="entry name" value="PAS"/>
    <property type="match status" value="1"/>
</dbReference>
<dbReference type="STRING" id="5539.A0A3E2H045"/>
<gene>
    <name evidence="9" type="ORF">B7463_g9691</name>
</gene>
<keyword evidence="2 4" id="KW-0863">Zinc-finger</keyword>
<protein>
    <submittedName>
        <fullName evidence="9">Uncharacterized protein</fullName>
    </submittedName>
</protein>
<dbReference type="EMBL" id="NCSJ02000250">
    <property type="protein sequence ID" value="RFU26647.1"/>
    <property type="molecule type" value="Genomic_DNA"/>
</dbReference>
<dbReference type="SMART" id="SM00401">
    <property type="entry name" value="ZnF_GATA"/>
    <property type="match status" value="1"/>
</dbReference>
<dbReference type="GO" id="GO:0006355">
    <property type="term" value="P:regulation of DNA-templated transcription"/>
    <property type="evidence" value="ECO:0007669"/>
    <property type="project" value="InterPro"/>
</dbReference>
<dbReference type="CDD" id="cd00202">
    <property type="entry name" value="ZnF_GATA"/>
    <property type="match status" value="1"/>
</dbReference>
<feature type="domain" description="PAS" evidence="7">
    <location>
        <begin position="114"/>
        <end position="177"/>
    </location>
</feature>
<dbReference type="PROSITE" id="PS00344">
    <property type="entry name" value="GATA_ZN_FINGER_1"/>
    <property type="match status" value="1"/>
</dbReference>
<dbReference type="PANTHER" id="PTHR45658">
    <property type="entry name" value="GATA TRANSCRIPTION FACTOR"/>
    <property type="match status" value="1"/>
</dbReference>
<dbReference type="Pfam" id="PF08447">
    <property type="entry name" value="PAS_3"/>
    <property type="match status" value="1"/>
</dbReference>
<reference evidence="9 10" key="1">
    <citation type="submission" date="2018-05" db="EMBL/GenBank/DDBJ databases">
        <title>Draft genome sequence of Scytalidium lignicola DSM 105466, a ubiquitous saprotrophic fungus.</title>
        <authorList>
            <person name="Buettner E."/>
            <person name="Gebauer A.M."/>
            <person name="Hofrichter M."/>
            <person name="Liers C."/>
            <person name="Kellner H."/>
        </authorList>
    </citation>
    <scope>NUCLEOTIDE SEQUENCE [LARGE SCALE GENOMIC DNA]</scope>
    <source>
        <strain evidence="9 10">DSM 105466</strain>
    </source>
</reference>
<dbReference type="GO" id="GO:0008270">
    <property type="term" value="F:zinc ion binding"/>
    <property type="evidence" value="ECO:0007669"/>
    <property type="project" value="UniProtKB-KW"/>
</dbReference>
<sequence length="453" mass="49906">MPTSQNDINGSDTSMTGMLEEGTLDNFEGLPIGLEVSNSEGGGNRQFARRNSTIAQNENISGQENSRIDVTTSSNLMNTAGTGPLQADFSSQPALIAGNTISNFIKGKNWSQWVVDQLKDLLHVLTSDGRILYLSPNSQPLLGYPQTELVGKFIVDFIHPDDSGIFVQEFNESVATGNPLHFFYRFRKKDGTYRIFESNGHPHLTSEKALRPSNTSSFCQGFFMMARPYPTKNAALLDSFLEHKIENERLTKRIKALRKEEAEDAEDMQRYFREKNEGRTGAGSEELVTRPATIAHSKSNPDAVAMPPPAKPAATTSTPTRQNIEDLNASTNSEIIKDKIGHYDGAGHADAIEMFTGLRYQDGERSFGISTGDANPTVIKSDSGNPASSDKDTRISEKKKKIKIPDEYVCTDCGTLDSPEWRKGPSGPKTLCNACGLRWAKKEKKNKTHDIST</sequence>
<dbReference type="Pfam" id="PF00320">
    <property type="entry name" value="GATA"/>
    <property type="match status" value="1"/>
</dbReference>
<evidence type="ECO:0000259" key="8">
    <source>
        <dbReference type="PROSITE" id="PS50114"/>
    </source>
</evidence>
<keyword evidence="5" id="KW-0175">Coiled coil</keyword>
<evidence type="ECO:0000256" key="2">
    <source>
        <dbReference type="ARBA" id="ARBA00022771"/>
    </source>
</evidence>
<dbReference type="AlphaFoldDB" id="A0A3E2H045"/>
<dbReference type="InterPro" id="IPR035965">
    <property type="entry name" value="PAS-like_dom_sf"/>
</dbReference>
<evidence type="ECO:0000313" key="9">
    <source>
        <dbReference type="EMBL" id="RFU26647.1"/>
    </source>
</evidence>
<dbReference type="InterPro" id="IPR013088">
    <property type="entry name" value="Znf_NHR/GATA"/>
</dbReference>
<dbReference type="OrthoDB" id="2162994at2759"/>